<feature type="compositionally biased region" description="Low complexity" evidence="1">
    <location>
        <begin position="156"/>
        <end position="170"/>
    </location>
</feature>
<accession>A0A2T7E8I8</accession>
<dbReference type="EMBL" id="CM009751">
    <property type="protein sequence ID" value="PUZ64147.1"/>
    <property type="molecule type" value="Genomic_DNA"/>
</dbReference>
<dbReference type="AlphaFoldDB" id="A0A2T7E8I8"/>
<evidence type="ECO:0000256" key="1">
    <source>
        <dbReference type="SAM" id="MobiDB-lite"/>
    </source>
</evidence>
<dbReference type="Gramene" id="PUZ64147">
    <property type="protein sequence ID" value="PUZ64147"/>
    <property type="gene ID" value="GQ55_3G120300"/>
</dbReference>
<protein>
    <submittedName>
        <fullName evidence="2">Uncharacterized protein</fullName>
    </submittedName>
</protein>
<name>A0A2T7E8I8_9POAL</name>
<reference evidence="2 3" key="1">
    <citation type="submission" date="2018-04" db="EMBL/GenBank/DDBJ databases">
        <title>WGS assembly of Panicum hallii var. hallii HAL2.</title>
        <authorList>
            <person name="Lovell J."/>
            <person name="Jenkins J."/>
            <person name="Lowry D."/>
            <person name="Mamidi S."/>
            <person name="Sreedasyam A."/>
            <person name="Weng X."/>
            <person name="Barry K."/>
            <person name="Bonette J."/>
            <person name="Campitelli B."/>
            <person name="Daum C."/>
            <person name="Gordon S."/>
            <person name="Gould B."/>
            <person name="Lipzen A."/>
            <person name="MacQueen A."/>
            <person name="Palacio-Mejia J."/>
            <person name="Plott C."/>
            <person name="Shakirov E."/>
            <person name="Shu S."/>
            <person name="Yoshinaga Y."/>
            <person name="Zane M."/>
            <person name="Rokhsar D."/>
            <person name="Grimwood J."/>
            <person name="Schmutz J."/>
            <person name="Juenger T."/>
        </authorList>
    </citation>
    <scope>NUCLEOTIDE SEQUENCE [LARGE SCALE GENOMIC DNA]</scope>
    <source>
        <strain evidence="3">cv. HAL2</strain>
    </source>
</reference>
<feature type="region of interest" description="Disordered" evidence="1">
    <location>
        <begin position="111"/>
        <end position="131"/>
    </location>
</feature>
<evidence type="ECO:0000313" key="2">
    <source>
        <dbReference type="EMBL" id="PUZ64147.1"/>
    </source>
</evidence>
<gene>
    <name evidence="2" type="ORF">GQ55_3G120300</name>
</gene>
<evidence type="ECO:0000313" key="3">
    <source>
        <dbReference type="Proteomes" id="UP000244336"/>
    </source>
</evidence>
<proteinExistence type="predicted"/>
<feature type="compositionally biased region" description="Low complexity" evidence="1">
    <location>
        <begin position="178"/>
        <end position="208"/>
    </location>
</feature>
<keyword evidence="3" id="KW-1185">Reference proteome</keyword>
<organism evidence="2 3">
    <name type="scientific">Panicum hallii var. hallii</name>
    <dbReference type="NCBI Taxonomy" id="1504633"/>
    <lineage>
        <taxon>Eukaryota</taxon>
        <taxon>Viridiplantae</taxon>
        <taxon>Streptophyta</taxon>
        <taxon>Embryophyta</taxon>
        <taxon>Tracheophyta</taxon>
        <taxon>Spermatophyta</taxon>
        <taxon>Magnoliopsida</taxon>
        <taxon>Liliopsida</taxon>
        <taxon>Poales</taxon>
        <taxon>Poaceae</taxon>
        <taxon>PACMAD clade</taxon>
        <taxon>Panicoideae</taxon>
        <taxon>Panicodae</taxon>
        <taxon>Paniceae</taxon>
        <taxon>Panicinae</taxon>
        <taxon>Panicum</taxon>
        <taxon>Panicum sect. Panicum</taxon>
    </lineage>
</organism>
<feature type="region of interest" description="Disordered" evidence="1">
    <location>
        <begin position="154"/>
        <end position="208"/>
    </location>
</feature>
<dbReference type="Proteomes" id="UP000244336">
    <property type="component" value="Chromosome 3"/>
</dbReference>
<sequence>MVVHHFLKIPSLAQKMNPVAQQAMKHQHTVHRVAHGFHLADLLHKITHFCKDMNFRGGHPAGHHHAQQLRSQAAGQVADHRRCRGQGMDDLFCNGQIHPIRLAAALLQPQQPHRDAVAPGPGAVAAEEDGGGGIDTVAAPCAGTAVHVPVRTHWRSSPAPAPQASAPENEPAADEEQAAAVTPATSRSSSSSSTASSALSPSSSSSMS</sequence>